<evidence type="ECO:0000256" key="3">
    <source>
        <dbReference type="ARBA" id="ARBA00022630"/>
    </source>
</evidence>
<dbReference type="PROSITE" id="PS50902">
    <property type="entry name" value="FLAVODOXIN_LIKE"/>
    <property type="match status" value="1"/>
</dbReference>
<evidence type="ECO:0000256" key="1">
    <source>
        <dbReference type="ARBA" id="ARBA00001917"/>
    </source>
</evidence>
<dbReference type="Pfam" id="PF00175">
    <property type="entry name" value="NAD_binding_1"/>
    <property type="match status" value="1"/>
</dbReference>
<dbReference type="Pfam" id="PF00258">
    <property type="entry name" value="Flavodoxin_1"/>
    <property type="match status" value="1"/>
</dbReference>
<dbReference type="GO" id="GO:0010181">
    <property type="term" value="F:FMN binding"/>
    <property type="evidence" value="ECO:0007669"/>
    <property type="project" value="InterPro"/>
</dbReference>
<dbReference type="SUPFAM" id="SSF52218">
    <property type="entry name" value="Flavoproteins"/>
    <property type="match status" value="1"/>
</dbReference>
<evidence type="ECO:0000256" key="7">
    <source>
        <dbReference type="ARBA" id="ARBA00022827"/>
    </source>
</evidence>
<protein>
    <recommendedName>
        <fullName evidence="12">NADPH--hemoprotein reductase</fullName>
        <ecNumber evidence="12">1.6.2.4</ecNumber>
    </recommendedName>
</protein>
<dbReference type="InterPro" id="IPR039261">
    <property type="entry name" value="FNR_nucleotide-bd"/>
</dbReference>
<evidence type="ECO:0000256" key="6">
    <source>
        <dbReference type="ARBA" id="ARBA00022824"/>
    </source>
</evidence>
<dbReference type="PROSITE" id="PS51384">
    <property type="entry name" value="FAD_FR"/>
    <property type="match status" value="1"/>
</dbReference>
<evidence type="ECO:0000256" key="8">
    <source>
        <dbReference type="ARBA" id="ARBA00022857"/>
    </source>
</evidence>
<keyword evidence="8" id="KW-0521">NADP</keyword>
<dbReference type="InterPro" id="IPR023173">
    <property type="entry name" value="NADPH_Cyt_P450_Rdtase_alpha"/>
</dbReference>
<evidence type="ECO:0000259" key="13">
    <source>
        <dbReference type="PROSITE" id="PS50902"/>
    </source>
</evidence>
<dbReference type="PIRSF" id="PIRSF000208">
    <property type="entry name" value="P450R"/>
    <property type="match status" value="1"/>
</dbReference>
<dbReference type="PRINTS" id="PR00371">
    <property type="entry name" value="FPNCR"/>
</dbReference>
<evidence type="ECO:0000256" key="5">
    <source>
        <dbReference type="ARBA" id="ARBA00022692"/>
    </source>
</evidence>
<organism evidence="15">
    <name type="scientific">Arcella intermedia</name>
    <dbReference type="NCBI Taxonomy" id="1963864"/>
    <lineage>
        <taxon>Eukaryota</taxon>
        <taxon>Amoebozoa</taxon>
        <taxon>Tubulinea</taxon>
        <taxon>Elardia</taxon>
        <taxon>Arcellinida</taxon>
        <taxon>Sphaerothecina</taxon>
        <taxon>Arcellidae</taxon>
        <taxon>Arcella</taxon>
    </lineage>
</organism>
<dbReference type="InterPro" id="IPR029039">
    <property type="entry name" value="Flavoprotein-like_sf"/>
</dbReference>
<dbReference type="FunFam" id="1.20.990.10:FF:000001">
    <property type="entry name" value="NADPH--cytochrome P450 reductase"/>
    <property type="match status" value="1"/>
</dbReference>
<evidence type="ECO:0000256" key="10">
    <source>
        <dbReference type="ARBA" id="ARBA00023002"/>
    </source>
</evidence>
<reference evidence="15" key="1">
    <citation type="journal article" date="2020" name="J. Eukaryot. Microbiol.">
        <title>De novo Sequencing, Assembly and Annotation of the Transcriptome for the Free-Living Testate Amoeba Arcella intermedia.</title>
        <authorList>
            <person name="Ribeiro G.M."/>
            <person name="Porfirio-Sousa A.L."/>
            <person name="Maurer-Alcala X.X."/>
            <person name="Katz L.A."/>
            <person name="Lahr D.J.G."/>
        </authorList>
    </citation>
    <scope>NUCLEOTIDE SEQUENCE</scope>
</reference>
<dbReference type="Gene3D" id="3.40.50.80">
    <property type="entry name" value="Nucleotide-binding domain of ferredoxin-NADP reductase (FNR) module"/>
    <property type="match status" value="1"/>
</dbReference>
<feature type="domain" description="Flavodoxin-like" evidence="13">
    <location>
        <begin position="45"/>
        <end position="187"/>
    </location>
</feature>
<sequence length="648" mass="73415">MYWYFRPGNNFKEVDDLVVPMPKPLSTLPNQKAKSNKIKGDGIPLKILFYSQTGTAEDFSNRLGEELASFGFAPEVFDVENYNMEDLENDTLVIFITSTYGEGDPPDNAQEFHRWLMNPEREQTSFSHLRFSVFGLGNKTYDHFNKMGKEVDARLEALGGKRLFRLGLGDDDVNIEKDFLSWKKDFGIQICQEFKLDAPGSGPVAPVARRQRMVTHEPGAAELKGLDVHTSPRWRVSDEKPKGVPDIKNPYMAQIVVTRQLHSPSSDRSCMHVELSTHDDILAYHPGDHLGIFPENDLTMVHKLCSQLKADPNTIISLYNVDDPSNKSPILAPVTLKTALLQVYDISAIVRKAQLRVLAQYAKDEEEKAKLLNLSSEDPDKQELYDKFIVEDCRCVSEILKEFKSVEVPLDHFLEVLPKLQPRYYSISSSPSVTPGRVHLTAVLVHYHTKTKREVFGVATNWLANHQADPEKKTFPRIPAFIRKSNFKLPANPKTPVIMVGPGTGLAPFRGFIQERAHQLASKQDVGETILFFGCRHPDIDYIYKEELTAFEKDGVLTQLIVAFSRFQEHKVYVQHKMAVPETGAAIWKLLESGAYFYVCGDARNMARDVSEALLNIVVNFGGKSKEDAQKYIDKLQTDQRYLSDVWS</sequence>
<dbReference type="Gene3D" id="1.20.990.10">
    <property type="entry name" value="NADPH-cytochrome p450 Reductase, Chain A, domain 3"/>
    <property type="match status" value="1"/>
</dbReference>
<keyword evidence="4" id="KW-0288">FMN</keyword>
<dbReference type="GO" id="GO:0005829">
    <property type="term" value="C:cytosol"/>
    <property type="evidence" value="ECO:0007669"/>
    <property type="project" value="TreeGrafter"/>
</dbReference>
<dbReference type="AlphaFoldDB" id="A0A6B2KZL3"/>
<dbReference type="CDD" id="cd06204">
    <property type="entry name" value="CYPOR"/>
    <property type="match status" value="1"/>
</dbReference>
<dbReference type="GO" id="GO:0050660">
    <property type="term" value="F:flavin adenine dinucleotide binding"/>
    <property type="evidence" value="ECO:0007669"/>
    <property type="project" value="TreeGrafter"/>
</dbReference>
<comment type="cofactor">
    <cofactor evidence="2">
        <name>FAD</name>
        <dbReference type="ChEBI" id="CHEBI:57692"/>
    </cofactor>
</comment>
<evidence type="ECO:0000256" key="11">
    <source>
        <dbReference type="ARBA" id="ARBA00023136"/>
    </source>
</evidence>
<accession>A0A6B2KZL3</accession>
<evidence type="ECO:0000259" key="14">
    <source>
        <dbReference type="PROSITE" id="PS51384"/>
    </source>
</evidence>
<keyword evidence="9" id="KW-1133">Transmembrane helix</keyword>
<dbReference type="InterPro" id="IPR001709">
    <property type="entry name" value="Flavoprot_Pyr_Nucl_cyt_Rdtase"/>
</dbReference>
<keyword evidence="5" id="KW-0812">Transmembrane</keyword>
<dbReference type="FunFam" id="3.40.50.80:FF:000001">
    <property type="entry name" value="NADPH--cytochrome P450 reductase 1"/>
    <property type="match status" value="1"/>
</dbReference>
<dbReference type="PANTHER" id="PTHR19384:SF17">
    <property type="entry name" value="NADPH--CYTOCHROME P450 REDUCTASE"/>
    <property type="match status" value="1"/>
</dbReference>
<keyword evidence="6" id="KW-0256">Endoplasmic reticulum</keyword>
<dbReference type="InterPro" id="IPR001094">
    <property type="entry name" value="Flavdoxin-like"/>
</dbReference>
<dbReference type="Gene3D" id="2.40.30.10">
    <property type="entry name" value="Translation factors"/>
    <property type="match status" value="1"/>
</dbReference>
<dbReference type="InterPro" id="IPR003097">
    <property type="entry name" value="CysJ-like_FAD-binding"/>
</dbReference>
<name>A0A6B2KZL3_9EUKA</name>
<dbReference type="InterPro" id="IPR008254">
    <property type="entry name" value="Flavodoxin/NO_synth"/>
</dbReference>
<dbReference type="InterPro" id="IPR001433">
    <property type="entry name" value="OxRdtase_FAD/NAD-bd"/>
</dbReference>
<keyword evidence="11" id="KW-0472">Membrane</keyword>
<dbReference type="GO" id="GO:0003958">
    <property type="term" value="F:NADPH-hemoprotein reductase activity"/>
    <property type="evidence" value="ECO:0007669"/>
    <property type="project" value="UniProtKB-EC"/>
</dbReference>
<dbReference type="Gene3D" id="3.40.50.360">
    <property type="match status" value="1"/>
</dbReference>
<dbReference type="InterPro" id="IPR017938">
    <property type="entry name" value="Riboflavin_synthase-like_b-brl"/>
</dbReference>
<evidence type="ECO:0000256" key="9">
    <source>
        <dbReference type="ARBA" id="ARBA00022989"/>
    </source>
</evidence>
<evidence type="ECO:0000256" key="2">
    <source>
        <dbReference type="ARBA" id="ARBA00001974"/>
    </source>
</evidence>
<dbReference type="InterPro" id="IPR017927">
    <property type="entry name" value="FAD-bd_FR_type"/>
</dbReference>
<dbReference type="InterPro" id="IPR023208">
    <property type="entry name" value="P450R"/>
</dbReference>
<dbReference type="PRINTS" id="PR00369">
    <property type="entry name" value="FLAVODOXIN"/>
</dbReference>
<keyword evidence="7" id="KW-0274">FAD</keyword>
<dbReference type="EC" id="1.6.2.4" evidence="12"/>
<evidence type="ECO:0000256" key="12">
    <source>
        <dbReference type="ARBA" id="ARBA00023797"/>
    </source>
</evidence>
<dbReference type="PANTHER" id="PTHR19384">
    <property type="entry name" value="NITRIC OXIDE SYNTHASE-RELATED"/>
    <property type="match status" value="1"/>
</dbReference>
<dbReference type="SUPFAM" id="SSF63380">
    <property type="entry name" value="Riboflavin synthase domain-like"/>
    <property type="match status" value="1"/>
</dbReference>
<keyword evidence="10" id="KW-0560">Oxidoreductase</keyword>
<feature type="domain" description="FAD-binding FR-type" evidence="14">
    <location>
        <begin position="248"/>
        <end position="490"/>
    </location>
</feature>
<evidence type="ECO:0000313" key="15">
    <source>
        <dbReference type="EMBL" id="NDV30111.1"/>
    </source>
</evidence>
<proteinExistence type="predicted"/>
<keyword evidence="3" id="KW-0285">Flavoprotein</keyword>
<evidence type="ECO:0000256" key="4">
    <source>
        <dbReference type="ARBA" id="ARBA00022643"/>
    </source>
</evidence>
<dbReference type="EMBL" id="GIBP01001142">
    <property type="protein sequence ID" value="NDV30111.1"/>
    <property type="molecule type" value="Transcribed_RNA"/>
</dbReference>
<dbReference type="SUPFAM" id="SSF52343">
    <property type="entry name" value="Ferredoxin reductase-like, C-terminal NADP-linked domain"/>
    <property type="match status" value="1"/>
</dbReference>
<dbReference type="Pfam" id="PF00667">
    <property type="entry name" value="FAD_binding_1"/>
    <property type="match status" value="1"/>
</dbReference>
<comment type="cofactor">
    <cofactor evidence="1">
        <name>FMN</name>
        <dbReference type="ChEBI" id="CHEBI:58210"/>
    </cofactor>
</comment>